<evidence type="ECO:0000313" key="2">
    <source>
        <dbReference type="EMBL" id="SNV15518.1"/>
    </source>
</evidence>
<protein>
    <submittedName>
        <fullName evidence="2">Uncharacterized protein</fullName>
    </submittedName>
</protein>
<dbReference type="AlphaFoldDB" id="A0AAX2H200"/>
<proteinExistence type="predicted"/>
<dbReference type="EMBL" id="CP014227">
    <property type="protein sequence ID" value="AMD85865.1"/>
    <property type="molecule type" value="Genomic_DNA"/>
</dbReference>
<name>A0AAX2H200_9FLAO</name>
<evidence type="ECO:0000313" key="4">
    <source>
        <dbReference type="Proteomes" id="UP000215539"/>
    </source>
</evidence>
<dbReference type="Proteomes" id="UP000215539">
    <property type="component" value="Chromosome 1"/>
</dbReference>
<gene>
    <name evidence="1" type="ORF">AXF12_10290</name>
    <name evidence="2" type="ORF">SAMEA44541418_02098</name>
</gene>
<dbReference type="KEGG" id="chg:AXF12_10290"/>
<dbReference type="Proteomes" id="UP000065822">
    <property type="component" value="Chromosome"/>
</dbReference>
<accession>A0AAX2H200</accession>
<dbReference type="EMBL" id="LT906449">
    <property type="protein sequence ID" value="SNV15518.1"/>
    <property type="molecule type" value="Genomic_DNA"/>
</dbReference>
<evidence type="ECO:0000313" key="3">
    <source>
        <dbReference type="Proteomes" id="UP000065822"/>
    </source>
</evidence>
<organism evidence="2 4">
    <name type="scientific">Capnocytophaga haemolytica</name>
    <dbReference type="NCBI Taxonomy" id="45243"/>
    <lineage>
        <taxon>Bacteria</taxon>
        <taxon>Pseudomonadati</taxon>
        <taxon>Bacteroidota</taxon>
        <taxon>Flavobacteriia</taxon>
        <taxon>Flavobacteriales</taxon>
        <taxon>Flavobacteriaceae</taxon>
        <taxon>Capnocytophaga</taxon>
    </lineage>
</organism>
<reference evidence="2 4" key="2">
    <citation type="submission" date="2017-06" db="EMBL/GenBank/DDBJ databases">
        <authorList>
            <consortium name="Pathogen Informatics"/>
        </authorList>
    </citation>
    <scope>NUCLEOTIDE SEQUENCE [LARGE SCALE GENOMIC DNA]</scope>
    <source>
        <strain evidence="2 4">NCTC12947</strain>
    </source>
</reference>
<reference evidence="1 3" key="1">
    <citation type="submission" date="2016-02" db="EMBL/GenBank/DDBJ databases">
        <authorList>
            <person name="Holder M.E."/>
            <person name="Ajami N.J."/>
            <person name="Petrosino J.F."/>
        </authorList>
    </citation>
    <scope>NUCLEOTIDE SEQUENCE [LARGE SCALE GENOMIC DNA]</scope>
    <source>
        <strain evidence="1 3">CCUG 32990</strain>
    </source>
</reference>
<keyword evidence="3" id="KW-1185">Reference proteome</keyword>
<sequence length="233" mass="26984">MPTAIITSKEYKSYASIFENALANETIKAEIAKYGYDEAEMNKGKDLYTKAGELINKQEILVSNEKLSYNTFLKKFKELKESYKVDKKKAQIAFKEERIQNILGINEAVSNKQNEFLDQFNTLYLQLQNRDDLHTAIKRYDISDDHVANQQKKLAEANKAYADYEHIKGQSQQATQDKNKALEELYKWVMDFYNSATLALKNNEQLLESLGKTVRTTKKVVKKKSDNQDKKNN</sequence>
<dbReference type="RefSeq" id="WP_066430858.1">
    <property type="nucleotide sequence ID" value="NZ_CP014227.1"/>
</dbReference>
<evidence type="ECO:0000313" key="1">
    <source>
        <dbReference type="EMBL" id="AMD85865.1"/>
    </source>
</evidence>